<evidence type="ECO:0000313" key="8">
    <source>
        <dbReference type="Proteomes" id="UP000432015"/>
    </source>
</evidence>
<accession>A0A7K1KSP5</accession>
<sequence>MRARIRVIFACVATVMSLLVPGTAAATAPPPSEGGRAIYAANGVRCALGFNVVRSGTYYFLTAGGCAQAGLRIYADPALTVPLGTVAAVTNYKIALVQYVDPKTQRPGTVHTYPGTQEIVTAGAPAAGQRVCRSGPVNHLVCGPVTATNLTINLPDGVINGVAQATVCPGELPGAPYFADTRAVGLEIGRSGSCAGGGSSYFLPVGPILSAFGVAVY</sequence>
<proteinExistence type="inferred from homology"/>
<keyword evidence="3" id="KW-0378">Hydrolase</keyword>
<keyword evidence="8" id="KW-1185">Reference proteome</keyword>
<keyword evidence="2" id="KW-0645">Protease</keyword>
<evidence type="ECO:0000256" key="6">
    <source>
        <dbReference type="SAM" id="SignalP"/>
    </source>
</evidence>
<evidence type="ECO:0008006" key="9">
    <source>
        <dbReference type="Google" id="ProtNLM"/>
    </source>
</evidence>
<dbReference type="PRINTS" id="PR00861">
    <property type="entry name" value="ALYTICPTASE"/>
</dbReference>
<dbReference type="RefSeq" id="WP_156214180.1">
    <property type="nucleotide sequence ID" value="NZ_WOFH01000001.1"/>
</dbReference>
<evidence type="ECO:0000256" key="1">
    <source>
        <dbReference type="ARBA" id="ARBA00007664"/>
    </source>
</evidence>
<dbReference type="AlphaFoldDB" id="A0A7K1KSP5"/>
<dbReference type="CDD" id="cd21112">
    <property type="entry name" value="alphaLP-like"/>
    <property type="match status" value="1"/>
</dbReference>
<reference evidence="7 8" key="1">
    <citation type="submission" date="2019-11" db="EMBL/GenBank/DDBJ databases">
        <authorList>
            <person name="Cao P."/>
        </authorList>
    </citation>
    <scope>NUCLEOTIDE SEQUENCE [LARGE SCALE GENOMIC DNA]</scope>
    <source>
        <strain evidence="7 8">NEAU-AAG5</strain>
    </source>
</reference>
<dbReference type="GO" id="GO:0006508">
    <property type="term" value="P:proteolysis"/>
    <property type="evidence" value="ECO:0007669"/>
    <property type="project" value="UniProtKB-KW"/>
</dbReference>
<dbReference type="InterPro" id="IPR009003">
    <property type="entry name" value="Peptidase_S1_PA"/>
</dbReference>
<evidence type="ECO:0000313" key="7">
    <source>
        <dbReference type="EMBL" id="MUN35208.1"/>
    </source>
</evidence>
<dbReference type="SUPFAM" id="SSF50494">
    <property type="entry name" value="Trypsin-like serine proteases"/>
    <property type="match status" value="1"/>
</dbReference>
<evidence type="ECO:0000256" key="4">
    <source>
        <dbReference type="ARBA" id="ARBA00022825"/>
    </source>
</evidence>
<gene>
    <name evidence="7" type="ORF">GNZ18_01105</name>
</gene>
<dbReference type="GO" id="GO:0004252">
    <property type="term" value="F:serine-type endopeptidase activity"/>
    <property type="evidence" value="ECO:0007669"/>
    <property type="project" value="InterPro"/>
</dbReference>
<organism evidence="7 8">
    <name type="scientific">Actinomadura litoris</name>
    <dbReference type="NCBI Taxonomy" id="2678616"/>
    <lineage>
        <taxon>Bacteria</taxon>
        <taxon>Bacillati</taxon>
        <taxon>Actinomycetota</taxon>
        <taxon>Actinomycetes</taxon>
        <taxon>Streptosporangiales</taxon>
        <taxon>Thermomonosporaceae</taxon>
        <taxon>Actinomadura</taxon>
    </lineage>
</organism>
<dbReference type="Proteomes" id="UP000432015">
    <property type="component" value="Unassembled WGS sequence"/>
</dbReference>
<keyword evidence="5" id="KW-1015">Disulfide bond</keyword>
<protein>
    <recommendedName>
        <fullName evidence="9">Streptogrisin B</fullName>
    </recommendedName>
</protein>
<evidence type="ECO:0000256" key="3">
    <source>
        <dbReference type="ARBA" id="ARBA00022801"/>
    </source>
</evidence>
<dbReference type="InterPro" id="IPR001316">
    <property type="entry name" value="Pept_S1A_streptogrisin"/>
</dbReference>
<comment type="caution">
    <text evidence="7">The sequence shown here is derived from an EMBL/GenBank/DDBJ whole genome shotgun (WGS) entry which is preliminary data.</text>
</comment>
<feature type="signal peptide" evidence="6">
    <location>
        <begin position="1"/>
        <end position="26"/>
    </location>
</feature>
<dbReference type="EMBL" id="WOFH01000001">
    <property type="protein sequence ID" value="MUN35208.1"/>
    <property type="molecule type" value="Genomic_DNA"/>
</dbReference>
<keyword evidence="6" id="KW-0732">Signal</keyword>
<evidence type="ECO:0000256" key="2">
    <source>
        <dbReference type="ARBA" id="ARBA00022670"/>
    </source>
</evidence>
<keyword evidence="4" id="KW-0720">Serine protease</keyword>
<comment type="similarity">
    <text evidence="1">Belongs to the peptidase S1 family.</text>
</comment>
<feature type="chain" id="PRO_5029617056" description="Streptogrisin B" evidence="6">
    <location>
        <begin position="27"/>
        <end position="217"/>
    </location>
</feature>
<dbReference type="InterPro" id="IPR043504">
    <property type="entry name" value="Peptidase_S1_PA_chymotrypsin"/>
</dbReference>
<name>A0A7K1KSP5_9ACTN</name>
<evidence type="ECO:0000256" key="5">
    <source>
        <dbReference type="ARBA" id="ARBA00023157"/>
    </source>
</evidence>
<dbReference type="Gene3D" id="2.40.10.10">
    <property type="entry name" value="Trypsin-like serine proteases"/>
    <property type="match status" value="2"/>
</dbReference>